<evidence type="ECO:0000256" key="9">
    <source>
        <dbReference type="ARBA" id="ARBA00022833"/>
    </source>
</evidence>
<evidence type="ECO:0000256" key="1">
    <source>
        <dbReference type="ARBA" id="ARBA00004514"/>
    </source>
</evidence>
<dbReference type="GO" id="GO:0008270">
    <property type="term" value="F:zinc ion binding"/>
    <property type="evidence" value="ECO:0007669"/>
    <property type="project" value="UniProtKB-KW"/>
</dbReference>
<evidence type="ECO:0000256" key="13">
    <source>
        <dbReference type="SAM" id="MobiDB-lite"/>
    </source>
</evidence>
<evidence type="ECO:0000313" key="17">
    <source>
        <dbReference type="Proteomes" id="UP000054248"/>
    </source>
</evidence>
<evidence type="ECO:0000256" key="3">
    <source>
        <dbReference type="ARBA" id="ARBA00022490"/>
    </source>
</evidence>
<dbReference type="Pfam" id="PF22528">
    <property type="entry name" value="PRMT_C"/>
    <property type="match status" value="2"/>
</dbReference>
<reference evidence="17" key="2">
    <citation type="submission" date="2015-01" db="EMBL/GenBank/DDBJ databases">
        <title>Evolutionary Origins and Diversification of the Mycorrhizal Mutualists.</title>
        <authorList>
            <consortium name="DOE Joint Genome Institute"/>
            <consortium name="Mycorrhizal Genomics Consortium"/>
            <person name="Kohler A."/>
            <person name="Kuo A."/>
            <person name="Nagy L.G."/>
            <person name="Floudas D."/>
            <person name="Copeland A."/>
            <person name="Barry K.W."/>
            <person name="Cichocki N."/>
            <person name="Veneault-Fourrey C."/>
            <person name="LaButti K."/>
            <person name="Lindquist E.A."/>
            <person name="Lipzen A."/>
            <person name="Lundell T."/>
            <person name="Morin E."/>
            <person name="Murat C."/>
            <person name="Riley R."/>
            <person name="Ohm R."/>
            <person name="Sun H."/>
            <person name="Tunlid A."/>
            <person name="Henrissat B."/>
            <person name="Grigoriev I.V."/>
            <person name="Hibbett D.S."/>
            <person name="Martin F."/>
        </authorList>
    </citation>
    <scope>NUCLEOTIDE SEQUENCE [LARGE SCALE GENOMIC DNA]</scope>
    <source>
        <strain evidence="17">MUT 4182</strain>
    </source>
</reference>
<feature type="domain" description="Protein arginine N-methyltransferase" evidence="15">
    <location>
        <begin position="374"/>
        <end position="460"/>
    </location>
</feature>
<dbReference type="SUPFAM" id="SSF57667">
    <property type="entry name" value="beta-beta-alpha zinc fingers"/>
    <property type="match status" value="1"/>
</dbReference>
<dbReference type="CDD" id="cd02440">
    <property type="entry name" value="AdoMet_MTases"/>
    <property type="match status" value="1"/>
</dbReference>
<comment type="catalytic activity">
    <reaction evidence="10">
        <text>L-arginyl-[protein] + 2 S-adenosyl-L-methionine = N(omega),N(omega)-dimethyl-L-arginyl-[protein] + 2 S-adenosyl-L-homocysteine + 2 H(+)</text>
        <dbReference type="Rhea" id="RHEA:48096"/>
        <dbReference type="Rhea" id="RHEA-COMP:10532"/>
        <dbReference type="Rhea" id="RHEA-COMP:11991"/>
        <dbReference type="ChEBI" id="CHEBI:15378"/>
        <dbReference type="ChEBI" id="CHEBI:29965"/>
        <dbReference type="ChEBI" id="CHEBI:57856"/>
        <dbReference type="ChEBI" id="CHEBI:59789"/>
        <dbReference type="ChEBI" id="CHEBI:61897"/>
        <dbReference type="EC" id="2.1.1.319"/>
    </reaction>
    <physiologicalReaction direction="left-to-right" evidence="10">
        <dbReference type="Rhea" id="RHEA:48097"/>
    </physiologicalReaction>
</comment>
<dbReference type="EC" id="2.1.1.319" evidence="2"/>
<keyword evidence="7" id="KW-0479">Metal-binding</keyword>
<dbReference type="GO" id="GO:0032259">
    <property type="term" value="P:methylation"/>
    <property type="evidence" value="ECO:0007669"/>
    <property type="project" value="UniProtKB-KW"/>
</dbReference>
<name>A0A0C3LWG1_9AGAM</name>
<dbReference type="GO" id="GO:0042054">
    <property type="term" value="F:histone methyltransferase activity"/>
    <property type="evidence" value="ECO:0007669"/>
    <property type="project" value="TreeGrafter"/>
</dbReference>
<keyword evidence="9" id="KW-0862">Zinc</keyword>
<evidence type="ECO:0000256" key="5">
    <source>
        <dbReference type="ARBA" id="ARBA00022679"/>
    </source>
</evidence>
<dbReference type="GO" id="GO:0005829">
    <property type="term" value="C:cytosol"/>
    <property type="evidence" value="ECO:0007669"/>
    <property type="project" value="UniProtKB-SubCell"/>
</dbReference>
<comment type="subcellular location">
    <subcellularLocation>
        <location evidence="1">Cytoplasm</location>
        <location evidence="1">Cytosol</location>
    </subcellularLocation>
</comment>
<keyword evidence="3" id="KW-0963">Cytoplasm</keyword>
<dbReference type="HOGENOM" id="CLU_017375_6_1_1"/>
<dbReference type="Proteomes" id="UP000054248">
    <property type="component" value="Unassembled WGS sequence"/>
</dbReference>
<dbReference type="InterPro" id="IPR055135">
    <property type="entry name" value="PRMT_dom"/>
</dbReference>
<dbReference type="STRING" id="1051891.A0A0C3LWG1"/>
<feature type="domain" description="Protein arginine N-methyltransferase" evidence="15">
    <location>
        <begin position="507"/>
        <end position="567"/>
    </location>
</feature>
<proteinExistence type="predicted"/>
<feature type="compositionally biased region" description="Polar residues" evidence="13">
    <location>
        <begin position="502"/>
        <end position="515"/>
    </location>
</feature>
<dbReference type="PANTHER" id="PTHR11006:SF53">
    <property type="entry name" value="PROTEIN ARGININE N-METHYLTRANSFERASE 3"/>
    <property type="match status" value="1"/>
</dbReference>
<dbReference type="InterPro" id="IPR036236">
    <property type="entry name" value="Znf_C2H2_sf"/>
</dbReference>
<dbReference type="Pfam" id="PF06325">
    <property type="entry name" value="PrmA"/>
    <property type="match status" value="1"/>
</dbReference>
<dbReference type="SUPFAM" id="SSF53335">
    <property type="entry name" value="S-adenosyl-L-methionine-dependent methyltransferases"/>
    <property type="match status" value="1"/>
</dbReference>
<feature type="compositionally biased region" description="Acidic residues" evidence="13">
    <location>
        <begin position="130"/>
        <end position="145"/>
    </location>
</feature>
<sequence length="592" mass="66249">MSVHIPASAISATYEEDDISRSSDASEEDNKELETFDDWIEEERPCKSLFDDNVLDSVTLAIEYDSKTHAFDIGTVSKRLGLDFLQRARLINYIRKEKRLAPELANLTGKEPFLSDDALLKPTLEDDPLLELELPGDSDDSDDEVPGGGTTTEPAKEKSLVKKVKKLEAQLKEAREAVQQMRQLVQGRLNLLEPDSEAVAPPAPRDDDSHYFNSYAYNDIHATMIQDTVRTTSYSKFILSNPMIFRGAVVMDVGCGTGILSMFAARAGARKVIAIDASDVVTKAKQNIKDNGFEDVITVIRGKVENLESLPDDLPYVDVIISEWMGYCCIYESMLDSVIVARDKFLRKAGTAGLMAPSQCRMMMSLGETFDVIRERVKFWDDVCGFKMSAMAEEVYDEAVSEVVKEECMLGEAITIKDIPVQHIAIRQLDFVSQFTLTTTRSGELNSFIVYFDTFFTTDGKDLDVDAKVELHKAPIPPVGILSPPVRRPSLRARSASRRESTTGLPKSVSFSTGPRSMPTHWKQTVFLLREPIRVRKGTTISGTFHCKKSPDNSRELDVEIHYMVDDPSFSKDPADEEGTPKEMIVQMFKVR</sequence>
<evidence type="ECO:0000256" key="4">
    <source>
        <dbReference type="ARBA" id="ARBA00022603"/>
    </source>
</evidence>
<dbReference type="PANTHER" id="PTHR11006">
    <property type="entry name" value="PROTEIN ARGININE N-METHYLTRANSFERASE"/>
    <property type="match status" value="1"/>
</dbReference>
<dbReference type="InterPro" id="IPR025799">
    <property type="entry name" value="Arg_MeTrfase"/>
</dbReference>
<accession>A0A0C3LWG1</accession>
<evidence type="ECO:0000256" key="7">
    <source>
        <dbReference type="ARBA" id="ARBA00022723"/>
    </source>
</evidence>
<feature type="region of interest" description="Disordered" evidence="13">
    <location>
        <begin position="1"/>
        <end position="33"/>
    </location>
</feature>
<evidence type="ECO:0000256" key="8">
    <source>
        <dbReference type="ARBA" id="ARBA00022771"/>
    </source>
</evidence>
<evidence type="ECO:0000256" key="12">
    <source>
        <dbReference type="PROSITE-ProRule" id="PRU01015"/>
    </source>
</evidence>
<keyword evidence="8" id="KW-0863">Zinc-finger</keyword>
<keyword evidence="5 12" id="KW-0808">Transferase</keyword>
<dbReference type="OrthoDB" id="7848332at2759"/>
<dbReference type="Gene3D" id="2.70.160.11">
    <property type="entry name" value="Hnrnp arginine n-methyltransferase1"/>
    <property type="match status" value="1"/>
</dbReference>
<protein>
    <recommendedName>
        <fullName evidence="2">type I protein arginine methyltransferase</fullName>
        <ecNumber evidence="2">2.1.1.319</ecNumber>
    </recommendedName>
</protein>
<feature type="domain" description="Protein arginine N-methyltransferase 3-like C2H2 zinc finger" evidence="14">
    <location>
        <begin position="77"/>
        <end position="122"/>
    </location>
</feature>
<feature type="region of interest" description="Disordered" evidence="13">
    <location>
        <begin position="130"/>
        <end position="159"/>
    </location>
</feature>
<dbReference type="GO" id="GO:0035242">
    <property type="term" value="F:protein-arginine omega-N asymmetric methyltransferase activity"/>
    <property type="evidence" value="ECO:0007669"/>
    <property type="project" value="UniProtKB-EC"/>
</dbReference>
<dbReference type="PROSITE" id="PS51678">
    <property type="entry name" value="SAM_MT_PRMT"/>
    <property type="match status" value="1"/>
</dbReference>
<evidence type="ECO:0000256" key="10">
    <source>
        <dbReference type="ARBA" id="ARBA00047384"/>
    </source>
</evidence>
<evidence type="ECO:0000259" key="15">
    <source>
        <dbReference type="Pfam" id="PF22528"/>
    </source>
</evidence>
<reference evidence="16 17" key="1">
    <citation type="submission" date="2014-04" db="EMBL/GenBank/DDBJ databases">
        <authorList>
            <consortium name="DOE Joint Genome Institute"/>
            <person name="Kuo A."/>
            <person name="Girlanda M."/>
            <person name="Perotto S."/>
            <person name="Kohler A."/>
            <person name="Nagy L.G."/>
            <person name="Floudas D."/>
            <person name="Copeland A."/>
            <person name="Barry K.W."/>
            <person name="Cichocki N."/>
            <person name="Veneault-Fourrey C."/>
            <person name="LaButti K."/>
            <person name="Lindquist E.A."/>
            <person name="Lipzen A."/>
            <person name="Lundell T."/>
            <person name="Morin E."/>
            <person name="Murat C."/>
            <person name="Sun H."/>
            <person name="Tunlid A."/>
            <person name="Henrissat B."/>
            <person name="Grigoriev I.V."/>
            <person name="Hibbett D.S."/>
            <person name="Martin F."/>
            <person name="Nordberg H.P."/>
            <person name="Cantor M.N."/>
            <person name="Hua S.X."/>
        </authorList>
    </citation>
    <scope>NUCLEOTIDE SEQUENCE [LARGE SCALE GENOMIC DNA]</scope>
    <source>
        <strain evidence="16 17">MUT 4182</strain>
    </source>
</reference>
<evidence type="ECO:0000313" key="16">
    <source>
        <dbReference type="EMBL" id="KIO25717.1"/>
    </source>
</evidence>
<dbReference type="GO" id="GO:0005634">
    <property type="term" value="C:nucleus"/>
    <property type="evidence" value="ECO:0007669"/>
    <property type="project" value="TreeGrafter"/>
</dbReference>
<evidence type="ECO:0000256" key="2">
    <source>
        <dbReference type="ARBA" id="ARBA00011925"/>
    </source>
</evidence>
<dbReference type="InterPro" id="IPR049482">
    <property type="entry name" value="ANM3-like_C2H2_Zf"/>
</dbReference>
<dbReference type="Pfam" id="PF21137">
    <property type="entry name" value="ANM3_C2H2_Zf"/>
    <property type="match status" value="1"/>
</dbReference>
<keyword evidence="17" id="KW-1185">Reference proteome</keyword>
<dbReference type="EMBL" id="KN823037">
    <property type="protein sequence ID" value="KIO25717.1"/>
    <property type="molecule type" value="Genomic_DNA"/>
</dbReference>
<keyword evidence="4 12" id="KW-0489">Methyltransferase</keyword>
<organism evidence="16 17">
    <name type="scientific">Tulasnella calospora MUT 4182</name>
    <dbReference type="NCBI Taxonomy" id="1051891"/>
    <lineage>
        <taxon>Eukaryota</taxon>
        <taxon>Fungi</taxon>
        <taxon>Dikarya</taxon>
        <taxon>Basidiomycota</taxon>
        <taxon>Agaricomycotina</taxon>
        <taxon>Agaricomycetes</taxon>
        <taxon>Cantharellales</taxon>
        <taxon>Tulasnellaceae</taxon>
        <taxon>Tulasnella</taxon>
    </lineage>
</organism>
<dbReference type="FunFam" id="3.40.50.150:FF:000003">
    <property type="entry name" value="Blast:Protein arginine N-methyltransferase 1"/>
    <property type="match status" value="1"/>
</dbReference>
<comment type="catalytic activity">
    <reaction evidence="11">
        <text>L-arginyl-[protein] + S-adenosyl-L-methionine = N(omega)-methyl-L-arginyl-[protein] + S-adenosyl-L-homocysteine + H(+)</text>
        <dbReference type="Rhea" id="RHEA:48100"/>
        <dbReference type="Rhea" id="RHEA-COMP:10532"/>
        <dbReference type="Rhea" id="RHEA-COMP:11990"/>
        <dbReference type="ChEBI" id="CHEBI:15378"/>
        <dbReference type="ChEBI" id="CHEBI:29965"/>
        <dbReference type="ChEBI" id="CHEBI:57856"/>
        <dbReference type="ChEBI" id="CHEBI:59789"/>
        <dbReference type="ChEBI" id="CHEBI:65280"/>
    </reaction>
    <physiologicalReaction direction="left-to-right" evidence="11">
        <dbReference type="Rhea" id="RHEA:48101"/>
    </physiologicalReaction>
</comment>
<dbReference type="Gene3D" id="3.40.50.150">
    <property type="entry name" value="Vaccinia Virus protein VP39"/>
    <property type="match status" value="1"/>
</dbReference>
<feature type="region of interest" description="Disordered" evidence="13">
    <location>
        <begin position="483"/>
        <end position="517"/>
    </location>
</feature>
<dbReference type="InterPro" id="IPR029063">
    <property type="entry name" value="SAM-dependent_MTases_sf"/>
</dbReference>
<keyword evidence="6 12" id="KW-0949">S-adenosyl-L-methionine</keyword>
<evidence type="ECO:0000256" key="11">
    <source>
        <dbReference type="ARBA" id="ARBA00049303"/>
    </source>
</evidence>
<gene>
    <name evidence="16" type="ORF">M407DRAFT_75351</name>
</gene>
<evidence type="ECO:0000259" key="14">
    <source>
        <dbReference type="Pfam" id="PF21137"/>
    </source>
</evidence>
<dbReference type="AlphaFoldDB" id="A0A0C3LWG1"/>
<evidence type="ECO:0000256" key="6">
    <source>
        <dbReference type="ARBA" id="ARBA00022691"/>
    </source>
</evidence>